<evidence type="ECO:0000313" key="2">
    <source>
        <dbReference type="EMBL" id="RGX05500.1"/>
    </source>
</evidence>
<evidence type="ECO:0000259" key="1">
    <source>
        <dbReference type="Pfam" id="PF13304"/>
    </source>
</evidence>
<gene>
    <name evidence="2" type="ORF">DWV35_25245</name>
</gene>
<dbReference type="RefSeq" id="WP_117515496.1">
    <property type="nucleotide sequence ID" value="NZ_CP176640.1"/>
</dbReference>
<dbReference type="GO" id="GO:0005524">
    <property type="term" value="F:ATP binding"/>
    <property type="evidence" value="ECO:0007669"/>
    <property type="project" value="UniProtKB-KW"/>
</dbReference>
<dbReference type="AlphaFoldDB" id="A0A413EF68"/>
<dbReference type="InterPro" id="IPR051396">
    <property type="entry name" value="Bact_Antivir_Def_Nuclease"/>
</dbReference>
<name>A0A413EF68_BACOV</name>
<dbReference type="SUPFAM" id="SSF52540">
    <property type="entry name" value="P-loop containing nucleoside triphosphate hydrolases"/>
    <property type="match status" value="1"/>
</dbReference>
<keyword evidence="2" id="KW-0547">Nucleotide-binding</keyword>
<dbReference type="InterPro" id="IPR003959">
    <property type="entry name" value="ATPase_AAA_core"/>
</dbReference>
<proteinExistence type="predicted"/>
<organism evidence="2 3">
    <name type="scientific">Bacteroides ovatus</name>
    <dbReference type="NCBI Taxonomy" id="28116"/>
    <lineage>
        <taxon>Bacteria</taxon>
        <taxon>Pseudomonadati</taxon>
        <taxon>Bacteroidota</taxon>
        <taxon>Bacteroidia</taxon>
        <taxon>Bacteroidales</taxon>
        <taxon>Bacteroidaceae</taxon>
        <taxon>Bacteroides</taxon>
    </lineage>
</organism>
<comment type="caution">
    <text evidence="2">The sequence shown here is derived from an EMBL/GenBank/DDBJ whole genome shotgun (WGS) entry which is preliminary data.</text>
</comment>
<dbReference type="Gene3D" id="3.40.50.300">
    <property type="entry name" value="P-loop containing nucleotide triphosphate hydrolases"/>
    <property type="match status" value="2"/>
</dbReference>
<protein>
    <submittedName>
        <fullName evidence="2">ATP-binding cassette domain-containing protein</fullName>
    </submittedName>
</protein>
<accession>A0A413EF68</accession>
<reference evidence="2 3" key="1">
    <citation type="submission" date="2018-08" db="EMBL/GenBank/DDBJ databases">
        <title>A genome reference for cultivated species of the human gut microbiota.</title>
        <authorList>
            <person name="Zou Y."/>
            <person name="Xue W."/>
            <person name="Luo G."/>
        </authorList>
    </citation>
    <scope>NUCLEOTIDE SEQUENCE [LARGE SCALE GENOMIC DNA]</scope>
    <source>
        <strain evidence="2 3">AF04-46</strain>
    </source>
</reference>
<dbReference type="Pfam" id="PF13304">
    <property type="entry name" value="AAA_21"/>
    <property type="match status" value="1"/>
</dbReference>
<evidence type="ECO:0000313" key="3">
    <source>
        <dbReference type="Proteomes" id="UP000286031"/>
    </source>
</evidence>
<dbReference type="PANTHER" id="PTHR43581:SF2">
    <property type="entry name" value="EXCINUCLEASE ATPASE SUBUNIT"/>
    <property type="match status" value="1"/>
</dbReference>
<dbReference type="EMBL" id="QSBI01000055">
    <property type="protein sequence ID" value="RGX05500.1"/>
    <property type="molecule type" value="Genomic_DNA"/>
</dbReference>
<dbReference type="InterPro" id="IPR027417">
    <property type="entry name" value="P-loop_NTPase"/>
</dbReference>
<feature type="domain" description="ATPase AAA-type core" evidence="1">
    <location>
        <begin position="131"/>
        <end position="244"/>
    </location>
</feature>
<dbReference type="PANTHER" id="PTHR43581">
    <property type="entry name" value="ATP/GTP PHOSPHATASE"/>
    <property type="match status" value="1"/>
</dbReference>
<keyword evidence="2" id="KW-0067">ATP-binding</keyword>
<sequence>MENVTRTYIESFDIENLWGYKNLHWENVNPDVNILVGINGSGKTTLLDVINAYYNDDAKELKKFQGKITGTPLSTNSYTVTYLRSFDSPVPDKRKSESPLMQELNNIVFQNKEGLSFFNYRMKMLDYKDKADEIQNNIDLLFSIVNAMFSDTRKTIDISKGNNSALVFHQAGKTINLEQLSSGEKQLLLILLKVFLLEKQPAIVLMDEPEISLHIRWQREIIDRLRQLNPHCQLIISTHSPSIFSSGWGDKAIYMEDIMK</sequence>
<dbReference type="Proteomes" id="UP000286031">
    <property type="component" value="Unassembled WGS sequence"/>
</dbReference>
<dbReference type="GO" id="GO:0016887">
    <property type="term" value="F:ATP hydrolysis activity"/>
    <property type="evidence" value="ECO:0007669"/>
    <property type="project" value="InterPro"/>
</dbReference>